<dbReference type="GO" id="GO:0016787">
    <property type="term" value="F:hydrolase activity"/>
    <property type="evidence" value="ECO:0007669"/>
    <property type="project" value="UniProtKB-KW"/>
</dbReference>
<dbReference type="HOGENOM" id="CLU_164851_6_0_0"/>
<evidence type="ECO:0000256" key="4">
    <source>
        <dbReference type="ARBA" id="ARBA00022759"/>
    </source>
</evidence>
<sequence>MPPRPEEVARKLWRLGLEERAGHRLFTHPDGRVGVIPFPSGEPPQGTFKKILKAAGLTEEEYHAL</sequence>
<keyword evidence="6" id="KW-0694">RNA-binding</keyword>
<proteinExistence type="inferred from homology"/>
<dbReference type="InterPro" id="IPR038570">
    <property type="entry name" value="HicA_sf"/>
</dbReference>
<keyword evidence="7" id="KW-0346">Stress response</keyword>
<keyword evidence="3" id="KW-0540">Nuclease</keyword>
<keyword evidence="2" id="KW-1277">Toxin-antitoxin system</keyword>
<dbReference type="OrthoDB" id="286048at2"/>
<evidence type="ECO:0000313" key="8">
    <source>
        <dbReference type="EMBL" id="AFV76947.1"/>
    </source>
</evidence>
<evidence type="ECO:0000256" key="3">
    <source>
        <dbReference type="ARBA" id="ARBA00022722"/>
    </source>
</evidence>
<dbReference type="RefSeq" id="WP_016330126.1">
    <property type="nucleotide sequence ID" value="NC_019386.1"/>
</dbReference>
<evidence type="ECO:0000256" key="5">
    <source>
        <dbReference type="ARBA" id="ARBA00022801"/>
    </source>
</evidence>
<accession>K7RKJ6</accession>
<comment type="similarity">
    <text evidence="1">Belongs to the HicA mRNA interferase family.</text>
</comment>
<dbReference type="EMBL" id="CP003249">
    <property type="protein sequence ID" value="AFV76947.1"/>
    <property type="molecule type" value="Genomic_DNA"/>
</dbReference>
<dbReference type="eggNOG" id="COG1724">
    <property type="taxonomic scope" value="Bacteria"/>
</dbReference>
<keyword evidence="4" id="KW-0255">Endonuclease</keyword>
<dbReference type="Pfam" id="PF07927">
    <property type="entry name" value="HicA_toxin"/>
    <property type="match status" value="1"/>
</dbReference>
<dbReference type="GO" id="GO:0004519">
    <property type="term" value="F:endonuclease activity"/>
    <property type="evidence" value="ECO:0007669"/>
    <property type="project" value="UniProtKB-KW"/>
</dbReference>
<dbReference type="PATRIC" id="fig|751945.3.peg.1896"/>
<keyword evidence="9" id="KW-1185">Reference proteome</keyword>
<evidence type="ECO:0000256" key="6">
    <source>
        <dbReference type="ARBA" id="ARBA00022884"/>
    </source>
</evidence>
<dbReference type="Proteomes" id="UP000000211">
    <property type="component" value="Chromosome"/>
</dbReference>
<keyword evidence="5" id="KW-0378">Hydrolase</keyword>
<dbReference type="InterPro" id="IPR012933">
    <property type="entry name" value="HicA_mRNA_interferase"/>
</dbReference>
<evidence type="ECO:0000256" key="7">
    <source>
        <dbReference type="ARBA" id="ARBA00023016"/>
    </source>
</evidence>
<organism evidence="8 9">
    <name type="scientific">Thermus oshimai JL-2</name>
    <dbReference type="NCBI Taxonomy" id="751945"/>
    <lineage>
        <taxon>Bacteria</taxon>
        <taxon>Thermotogati</taxon>
        <taxon>Deinococcota</taxon>
        <taxon>Deinococci</taxon>
        <taxon>Thermales</taxon>
        <taxon>Thermaceae</taxon>
        <taxon>Thermus</taxon>
    </lineage>
</organism>
<keyword evidence="8" id="KW-0449">Lipoprotein</keyword>
<evidence type="ECO:0000256" key="2">
    <source>
        <dbReference type="ARBA" id="ARBA00022649"/>
    </source>
</evidence>
<dbReference type="GO" id="GO:0003729">
    <property type="term" value="F:mRNA binding"/>
    <property type="evidence" value="ECO:0007669"/>
    <property type="project" value="InterPro"/>
</dbReference>
<dbReference type="KEGG" id="tos:Theos_1939"/>
<dbReference type="Gene3D" id="3.30.920.30">
    <property type="entry name" value="Hypothetical protein"/>
    <property type="match status" value="1"/>
</dbReference>
<evidence type="ECO:0000256" key="1">
    <source>
        <dbReference type="ARBA" id="ARBA00006620"/>
    </source>
</evidence>
<dbReference type="SUPFAM" id="SSF54786">
    <property type="entry name" value="YcfA/nrd intein domain"/>
    <property type="match status" value="1"/>
</dbReference>
<name>K7RKJ6_THEOS</name>
<evidence type="ECO:0000313" key="9">
    <source>
        <dbReference type="Proteomes" id="UP000000211"/>
    </source>
</evidence>
<dbReference type="AlphaFoldDB" id="K7RKJ6"/>
<protein>
    <submittedName>
        <fullName evidence="8">Putative periplasmic or secreted lipoprotein</fullName>
    </submittedName>
</protein>
<reference evidence="8 9" key="1">
    <citation type="journal article" date="2013" name="Genome Announc.">
        <title>Whole Genome Sequencing of Thermus oshimai JL-2 and Thermus thermophilus JL-18, Incomplete Denitrifiers from the United States Great Basin.</title>
        <authorList>
            <person name="Murugapiran S.K."/>
            <person name="Huntemann M."/>
            <person name="Wei C.L."/>
            <person name="Han J."/>
            <person name="Detter J.C."/>
            <person name="Han C.S."/>
            <person name="Erkkila T.H."/>
            <person name="Teshima H."/>
            <person name="Chen A."/>
            <person name="Kyrpides N."/>
            <person name="Mavrommatis K."/>
            <person name="Markowitz V."/>
            <person name="Szeto E."/>
            <person name="Ivanova N."/>
            <person name="Pagani I."/>
            <person name="Lam J."/>
            <person name="McDonald A.I."/>
            <person name="Dodsworth J.A."/>
            <person name="Pati A."/>
            <person name="Goodwin L."/>
            <person name="Peters L."/>
            <person name="Pitluck S."/>
            <person name="Woyke T."/>
            <person name="Hedlund B.P."/>
        </authorList>
    </citation>
    <scope>NUCLEOTIDE SEQUENCE</scope>
    <source>
        <strain evidence="8 9">JL-2</strain>
    </source>
</reference>
<gene>
    <name evidence="8" type="ORF">Theos_1939</name>
</gene>
<dbReference type="STRING" id="751945.Theos_1939"/>